<dbReference type="InterPro" id="IPR008201">
    <property type="entry name" value="HepT-like"/>
</dbReference>
<protein>
    <recommendedName>
        <fullName evidence="9">DUF86 domain-containing protein</fullName>
    </recommendedName>
</protein>
<dbReference type="EMBL" id="PETV01000016">
    <property type="protein sequence ID" value="PIV47318.1"/>
    <property type="molecule type" value="Genomic_DNA"/>
</dbReference>
<keyword evidence="5" id="KW-0378">Hydrolase</keyword>
<dbReference type="InterPro" id="IPR051813">
    <property type="entry name" value="HepT_RNase_toxin"/>
</dbReference>
<evidence type="ECO:0000256" key="1">
    <source>
        <dbReference type="ARBA" id="ARBA00022553"/>
    </source>
</evidence>
<sequence length="121" mass="14267">MVKRDFKLFLFDILASVDAIEGYFDKISKKEFFETHLLQDGVVRRLEIIGEAAKNIPLRIRNQNEEIPWKKIVGLRNIITHEYFGVNLERVWNIVKDDLPELKKQIKKIYDDLGGQEPLIK</sequence>
<dbReference type="Pfam" id="PF01934">
    <property type="entry name" value="HepT-like"/>
    <property type="match status" value="1"/>
</dbReference>
<dbReference type="AlphaFoldDB" id="A0A2M7DEM6"/>
<organism evidence="7 8">
    <name type="scientific">bacterium (Candidatus Gribaldobacteria) CG02_land_8_20_14_3_00_41_15</name>
    <dbReference type="NCBI Taxonomy" id="2014270"/>
    <lineage>
        <taxon>Bacteria</taxon>
        <taxon>Candidatus Gribaldobacteria</taxon>
    </lineage>
</organism>
<dbReference type="InterPro" id="IPR037038">
    <property type="entry name" value="HepT-like_sf"/>
</dbReference>
<dbReference type="GO" id="GO:0004540">
    <property type="term" value="F:RNA nuclease activity"/>
    <property type="evidence" value="ECO:0007669"/>
    <property type="project" value="InterPro"/>
</dbReference>
<accession>A0A2M7DEM6</accession>
<dbReference type="Gene3D" id="1.20.120.580">
    <property type="entry name" value="bsu32300-like"/>
    <property type="match status" value="1"/>
</dbReference>
<evidence type="ECO:0000256" key="3">
    <source>
        <dbReference type="ARBA" id="ARBA00022722"/>
    </source>
</evidence>
<evidence type="ECO:0000256" key="6">
    <source>
        <dbReference type="ARBA" id="ARBA00024207"/>
    </source>
</evidence>
<dbReference type="Proteomes" id="UP000229030">
    <property type="component" value="Unassembled WGS sequence"/>
</dbReference>
<dbReference type="GO" id="GO:0016787">
    <property type="term" value="F:hydrolase activity"/>
    <property type="evidence" value="ECO:0007669"/>
    <property type="project" value="UniProtKB-KW"/>
</dbReference>
<evidence type="ECO:0000313" key="7">
    <source>
        <dbReference type="EMBL" id="PIV47318.1"/>
    </source>
</evidence>
<evidence type="ECO:0000256" key="4">
    <source>
        <dbReference type="ARBA" id="ARBA00022741"/>
    </source>
</evidence>
<comment type="similarity">
    <text evidence="6">Belongs to the HepT RNase toxin family.</text>
</comment>
<keyword evidence="4" id="KW-0547">Nucleotide-binding</keyword>
<gene>
    <name evidence="7" type="ORF">COS21_00505</name>
</gene>
<dbReference type="GO" id="GO:0110001">
    <property type="term" value="C:toxin-antitoxin complex"/>
    <property type="evidence" value="ECO:0007669"/>
    <property type="project" value="InterPro"/>
</dbReference>
<keyword evidence="2" id="KW-1277">Toxin-antitoxin system</keyword>
<comment type="caution">
    <text evidence="7">The sequence shown here is derived from an EMBL/GenBank/DDBJ whole genome shotgun (WGS) entry which is preliminary data.</text>
</comment>
<dbReference type="SUPFAM" id="SSF81593">
    <property type="entry name" value="Nucleotidyltransferase substrate binding subunit/domain"/>
    <property type="match status" value="1"/>
</dbReference>
<dbReference type="GO" id="GO:0000166">
    <property type="term" value="F:nucleotide binding"/>
    <property type="evidence" value="ECO:0007669"/>
    <property type="project" value="UniProtKB-KW"/>
</dbReference>
<reference evidence="8" key="1">
    <citation type="submission" date="2017-09" db="EMBL/GenBank/DDBJ databases">
        <title>Depth-based differentiation of microbial function through sediment-hosted aquifers and enrichment of novel symbionts in the deep terrestrial subsurface.</title>
        <authorList>
            <person name="Probst A.J."/>
            <person name="Ladd B."/>
            <person name="Jarett J.K."/>
            <person name="Geller-Mcgrath D.E."/>
            <person name="Sieber C.M.K."/>
            <person name="Emerson J.B."/>
            <person name="Anantharaman K."/>
            <person name="Thomas B.C."/>
            <person name="Malmstrom R."/>
            <person name="Stieglmeier M."/>
            <person name="Klingl A."/>
            <person name="Woyke T."/>
            <person name="Ryan C.M."/>
            <person name="Banfield J.F."/>
        </authorList>
    </citation>
    <scope>NUCLEOTIDE SEQUENCE [LARGE SCALE GENOMIC DNA]</scope>
</reference>
<dbReference type="PANTHER" id="PTHR34139">
    <property type="entry name" value="UPF0331 PROTEIN MJ0127"/>
    <property type="match status" value="1"/>
</dbReference>
<proteinExistence type="inferred from homology"/>
<evidence type="ECO:0008006" key="9">
    <source>
        <dbReference type="Google" id="ProtNLM"/>
    </source>
</evidence>
<name>A0A2M7DEM6_9BACT</name>
<evidence type="ECO:0000313" key="8">
    <source>
        <dbReference type="Proteomes" id="UP000229030"/>
    </source>
</evidence>
<evidence type="ECO:0000256" key="5">
    <source>
        <dbReference type="ARBA" id="ARBA00022801"/>
    </source>
</evidence>
<evidence type="ECO:0000256" key="2">
    <source>
        <dbReference type="ARBA" id="ARBA00022649"/>
    </source>
</evidence>
<dbReference type="PANTHER" id="PTHR34139:SF1">
    <property type="entry name" value="RNASE MJ1380-RELATED"/>
    <property type="match status" value="1"/>
</dbReference>
<keyword evidence="3" id="KW-0540">Nuclease</keyword>
<keyword evidence="1" id="KW-0597">Phosphoprotein</keyword>